<dbReference type="Gene3D" id="3.40.50.150">
    <property type="entry name" value="Vaccinia Virus protein VP39"/>
    <property type="match status" value="1"/>
</dbReference>
<dbReference type="KEGG" id="psco:LY89DRAFT_701089"/>
<dbReference type="SUPFAM" id="SSF53335">
    <property type="entry name" value="S-adenosyl-L-methionine-dependent methyltransferases"/>
    <property type="match status" value="1"/>
</dbReference>
<accession>A0A132BD24</accession>
<dbReference type="InterPro" id="IPR029063">
    <property type="entry name" value="SAM-dependent_MTases_sf"/>
</dbReference>
<evidence type="ECO:0008006" key="3">
    <source>
        <dbReference type="Google" id="ProtNLM"/>
    </source>
</evidence>
<dbReference type="AlphaFoldDB" id="A0A132BD24"/>
<dbReference type="STRING" id="149040.A0A132BD24"/>
<keyword evidence="2" id="KW-1185">Reference proteome</keyword>
<evidence type="ECO:0000313" key="2">
    <source>
        <dbReference type="Proteomes" id="UP000070700"/>
    </source>
</evidence>
<dbReference type="GeneID" id="28826894"/>
<organism evidence="1 2">
    <name type="scientific">Mollisia scopiformis</name>
    <name type="common">Conifer needle endophyte fungus</name>
    <name type="synonym">Phialocephala scopiformis</name>
    <dbReference type="NCBI Taxonomy" id="149040"/>
    <lineage>
        <taxon>Eukaryota</taxon>
        <taxon>Fungi</taxon>
        <taxon>Dikarya</taxon>
        <taxon>Ascomycota</taxon>
        <taxon>Pezizomycotina</taxon>
        <taxon>Leotiomycetes</taxon>
        <taxon>Helotiales</taxon>
        <taxon>Mollisiaceae</taxon>
        <taxon>Mollisia</taxon>
    </lineage>
</organism>
<dbReference type="RefSeq" id="XP_018064508.1">
    <property type="nucleotide sequence ID" value="XM_018217168.1"/>
</dbReference>
<protein>
    <recommendedName>
        <fullName evidence="3">Ribosomal RNA methyltransferase FtsJ domain-containing protein</fullName>
    </recommendedName>
</protein>
<gene>
    <name evidence="1" type="ORF">LY89DRAFT_701089</name>
</gene>
<sequence>MLGHRSMEVDLVRLQKSEAIQLIKTTLMGWENPQGDEHFKKQRKQADSGKSAALFYRMMKEIGVELHLKTNALTLTNVSPSEVKILTEASGITLSPDQGGHKVFLNSPLSTVLYCDITMFATEFGAEYVPVTHPEHATFSTERPFLSQTFNLIFCHGQVLRTHPRMEYREAYEATRLTFPQLTLAMQCISEGGTFIMLLHKVEAWDTMDLLYRFLQFSDIELFKPIKKHAIRSTFYLVAKQVRPSSEAARLAVQHWKEGWWQATFVRSKLAGLGRKVLTIQADALKKADFVR</sequence>
<dbReference type="OrthoDB" id="417125at2759"/>
<dbReference type="EMBL" id="KQ947430">
    <property type="protein sequence ID" value="KUJ10153.1"/>
    <property type="molecule type" value="Genomic_DNA"/>
</dbReference>
<name>A0A132BD24_MOLSC</name>
<proteinExistence type="predicted"/>
<reference evidence="1 2" key="1">
    <citation type="submission" date="2015-10" db="EMBL/GenBank/DDBJ databases">
        <title>Full genome of DAOMC 229536 Phialocephala scopiformis, a fungal endophyte of spruce producing the potent anti-insectan compound rugulosin.</title>
        <authorList>
            <consortium name="DOE Joint Genome Institute"/>
            <person name="Walker A.K."/>
            <person name="Frasz S.L."/>
            <person name="Seifert K.A."/>
            <person name="Miller J.D."/>
            <person name="Mondo S.J."/>
            <person name="Labutti K."/>
            <person name="Lipzen A."/>
            <person name="Dockter R."/>
            <person name="Kennedy M."/>
            <person name="Grigoriev I.V."/>
            <person name="Spatafora J.W."/>
        </authorList>
    </citation>
    <scope>NUCLEOTIDE SEQUENCE [LARGE SCALE GENOMIC DNA]</scope>
    <source>
        <strain evidence="1 2">CBS 120377</strain>
    </source>
</reference>
<evidence type="ECO:0000313" key="1">
    <source>
        <dbReference type="EMBL" id="KUJ10153.1"/>
    </source>
</evidence>
<dbReference type="InParanoid" id="A0A132BD24"/>
<dbReference type="Proteomes" id="UP000070700">
    <property type="component" value="Unassembled WGS sequence"/>
</dbReference>